<feature type="DNA-binding region" description="H-T-H motif" evidence="4">
    <location>
        <begin position="32"/>
        <end position="51"/>
    </location>
</feature>
<dbReference type="Gene3D" id="1.10.357.10">
    <property type="entry name" value="Tetracycline Repressor, domain 2"/>
    <property type="match status" value="1"/>
</dbReference>
<evidence type="ECO:0000256" key="1">
    <source>
        <dbReference type="ARBA" id="ARBA00023015"/>
    </source>
</evidence>
<gene>
    <name evidence="6" type="primary">tetR</name>
    <name evidence="6" type="ORF">SOCEGT47_017330</name>
</gene>
<evidence type="ECO:0000313" key="6">
    <source>
        <dbReference type="EMBL" id="AUX21253.1"/>
    </source>
</evidence>
<dbReference type="InterPro" id="IPR009057">
    <property type="entry name" value="Homeodomain-like_sf"/>
</dbReference>
<dbReference type="GO" id="GO:0003700">
    <property type="term" value="F:DNA-binding transcription factor activity"/>
    <property type="evidence" value="ECO:0007669"/>
    <property type="project" value="TreeGrafter"/>
</dbReference>
<reference evidence="6 7" key="1">
    <citation type="submission" date="2015-09" db="EMBL/GenBank/DDBJ databases">
        <title>Sorangium comparison.</title>
        <authorList>
            <person name="Zaburannyi N."/>
            <person name="Bunk B."/>
            <person name="Overmann J."/>
            <person name="Mueller R."/>
        </authorList>
    </citation>
    <scope>NUCLEOTIDE SEQUENCE [LARGE SCALE GENOMIC DNA]</scope>
    <source>
        <strain evidence="6 7">So ceGT47</strain>
    </source>
</reference>
<keyword evidence="1" id="KW-0805">Transcription regulation</keyword>
<dbReference type="Pfam" id="PF17935">
    <property type="entry name" value="TetR_C_27"/>
    <property type="match status" value="1"/>
</dbReference>
<dbReference type="OrthoDB" id="5365491at2"/>
<dbReference type="Proteomes" id="UP000295781">
    <property type="component" value="Chromosome"/>
</dbReference>
<dbReference type="AlphaFoldDB" id="A0A4P2PXN2"/>
<name>A0A4P2PXN2_SORCE</name>
<feature type="domain" description="HTH tetR-type" evidence="5">
    <location>
        <begin position="9"/>
        <end position="69"/>
    </location>
</feature>
<dbReference type="PROSITE" id="PS50977">
    <property type="entry name" value="HTH_TETR_2"/>
    <property type="match status" value="1"/>
</dbReference>
<dbReference type="InterPro" id="IPR023772">
    <property type="entry name" value="DNA-bd_HTH_TetR-type_CS"/>
</dbReference>
<evidence type="ECO:0000256" key="4">
    <source>
        <dbReference type="PROSITE-ProRule" id="PRU00335"/>
    </source>
</evidence>
<dbReference type="PROSITE" id="PS01081">
    <property type="entry name" value="HTH_TETR_1"/>
    <property type="match status" value="1"/>
</dbReference>
<dbReference type="GO" id="GO:0000976">
    <property type="term" value="F:transcription cis-regulatory region binding"/>
    <property type="evidence" value="ECO:0007669"/>
    <property type="project" value="TreeGrafter"/>
</dbReference>
<dbReference type="InterPro" id="IPR001647">
    <property type="entry name" value="HTH_TetR"/>
</dbReference>
<dbReference type="SUPFAM" id="SSF46689">
    <property type="entry name" value="Homeodomain-like"/>
    <property type="match status" value="1"/>
</dbReference>
<dbReference type="InterPro" id="IPR050109">
    <property type="entry name" value="HTH-type_TetR-like_transc_reg"/>
</dbReference>
<accession>A0A4P2PXN2</accession>
<protein>
    <submittedName>
        <fullName evidence="6">TetR family transcriptional regulator</fullName>
    </submittedName>
</protein>
<dbReference type="InterPro" id="IPR041478">
    <property type="entry name" value="TetR_C_27"/>
</dbReference>
<proteinExistence type="predicted"/>
<evidence type="ECO:0000313" key="7">
    <source>
        <dbReference type="Proteomes" id="UP000295781"/>
    </source>
</evidence>
<dbReference type="RefSeq" id="WP_129346597.1">
    <property type="nucleotide sequence ID" value="NZ_CP012670.1"/>
</dbReference>
<keyword evidence="3" id="KW-0804">Transcription</keyword>
<dbReference type="PANTHER" id="PTHR30055">
    <property type="entry name" value="HTH-TYPE TRANSCRIPTIONAL REGULATOR RUTR"/>
    <property type="match status" value="1"/>
</dbReference>
<dbReference type="PANTHER" id="PTHR30055:SF234">
    <property type="entry name" value="HTH-TYPE TRANSCRIPTIONAL REGULATOR BETI"/>
    <property type="match status" value="1"/>
</dbReference>
<dbReference type="Pfam" id="PF00440">
    <property type="entry name" value="TetR_N"/>
    <property type="match status" value="1"/>
</dbReference>
<evidence type="ECO:0000256" key="3">
    <source>
        <dbReference type="ARBA" id="ARBA00023163"/>
    </source>
</evidence>
<keyword evidence="2 4" id="KW-0238">DNA-binding</keyword>
<evidence type="ECO:0000259" key="5">
    <source>
        <dbReference type="PROSITE" id="PS50977"/>
    </source>
</evidence>
<organism evidence="6 7">
    <name type="scientific">Sorangium cellulosum</name>
    <name type="common">Polyangium cellulosum</name>
    <dbReference type="NCBI Taxonomy" id="56"/>
    <lineage>
        <taxon>Bacteria</taxon>
        <taxon>Pseudomonadati</taxon>
        <taxon>Myxococcota</taxon>
        <taxon>Polyangia</taxon>
        <taxon>Polyangiales</taxon>
        <taxon>Polyangiaceae</taxon>
        <taxon>Sorangium</taxon>
    </lineage>
</organism>
<sequence length="240" mass="26519">MVRTVLKADERRSQILDAARALFMRRGYDATTINDILAATRLSKGAFYHHFSSKAEVLDALCARMAHEGLSAASRIFERTELGPVERLQLFFAAGSQYKDENAAALKAVLCVLYRDENLRLRLSVTERTIELIAPRLAEVLAEGRASGVFEIDDPAETARLILHLGRMVHDAFAAAMRLPPAQRAQASALCRARVDTYERAIERVLGVARDRLTLVAPSMIERFLDAPAPDLDIGKGAES</sequence>
<dbReference type="PRINTS" id="PR00455">
    <property type="entry name" value="HTHTETR"/>
</dbReference>
<dbReference type="EMBL" id="CP012670">
    <property type="protein sequence ID" value="AUX21253.1"/>
    <property type="molecule type" value="Genomic_DNA"/>
</dbReference>
<evidence type="ECO:0000256" key="2">
    <source>
        <dbReference type="ARBA" id="ARBA00023125"/>
    </source>
</evidence>